<dbReference type="Pfam" id="PF25944">
    <property type="entry name" value="Beta-barrel_RND"/>
    <property type="match status" value="1"/>
</dbReference>
<reference evidence="7 8" key="1">
    <citation type="submission" date="2019-02" db="EMBL/GenBank/DDBJ databases">
        <title>Deep-cultivation of Planctomycetes and their phenomic and genomic characterization uncovers novel biology.</title>
        <authorList>
            <person name="Wiegand S."/>
            <person name="Jogler M."/>
            <person name="Boedeker C."/>
            <person name="Pinto D."/>
            <person name="Vollmers J."/>
            <person name="Rivas-Marin E."/>
            <person name="Kohn T."/>
            <person name="Peeters S.H."/>
            <person name="Heuer A."/>
            <person name="Rast P."/>
            <person name="Oberbeckmann S."/>
            <person name="Bunk B."/>
            <person name="Jeske O."/>
            <person name="Meyerdierks A."/>
            <person name="Storesund J.E."/>
            <person name="Kallscheuer N."/>
            <person name="Luecker S."/>
            <person name="Lage O.M."/>
            <person name="Pohl T."/>
            <person name="Merkel B.J."/>
            <person name="Hornburger P."/>
            <person name="Mueller R.-W."/>
            <person name="Bruemmer F."/>
            <person name="Labrenz M."/>
            <person name="Spormann A.M."/>
            <person name="Op Den Camp H."/>
            <person name="Overmann J."/>
            <person name="Amann R."/>
            <person name="Jetten M.S.M."/>
            <person name="Mascher T."/>
            <person name="Medema M.H."/>
            <person name="Devos D.P."/>
            <person name="Kaster A.-K."/>
            <person name="Ovreas L."/>
            <person name="Rohde M."/>
            <person name="Galperin M.Y."/>
            <person name="Jogler C."/>
        </authorList>
    </citation>
    <scope>NUCLEOTIDE SEQUENCE [LARGE SCALE GENOMIC DNA]</scope>
    <source>
        <strain evidence="7 8">Pla52o</strain>
    </source>
</reference>
<feature type="domain" description="Multidrug resistance protein MdtA-like barrel-sandwich hybrid" evidence="4">
    <location>
        <begin position="61"/>
        <end position="243"/>
    </location>
</feature>
<name>A0A5C6CM92_9BACT</name>
<dbReference type="PANTHER" id="PTHR30158">
    <property type="entry name" value="ACRA/E-RELATED COMPONENT OF DRUG EFFLUX TRANSPORTER"/>
    <property type="match status" value="1"/>
</dbReference>
<dbReference type="InterPro" id="IPR058626">
    <property type="entry name" value="MdtA-like_b-barrel"/>
</dbReference>
<evidence type="ECO:0000256" key="3">
    <source>
        <dbReference type="SAM" id="Coils"/>
    </source>
</evidence>
<dbReference type="Proteomes" id="UP000316304">
    <property type="component" value="Unassembled WGS sequence"/>
</dbReference>
<dbReference type="PANTHER" id="PTHR30158:SF10">
    <property type="entry name" value="CATION EFFLUX PUMP"/>
    <property type="match status" value="1"/>
</dbReference>
<dbReference type="AlphaFoldDB" id="A0A5C6CM92"/>
<dbReference type="GO" id="GO:0005886">
    <property type="term" value="C:plasma membrane"/>
    <property type="evidence" value="ECO:0007669"/>
    <property type="project" value="TreeGrafter"/>
</dbReference>
<dbReference type="PROSITE" id="PS51257">
    <property type="entry name" value="PROKAR_LIPOPROTEIN"/>
    <property type="match status" value="1"/>
</dbReference>
<evidence type="ECO:0000259" key="5">
    <source>
        <dbReference type="Pfam" id="PF25944"/>
    </source>
</evidence>
<sequence length="437" mass="47600">MRTILVLSVFVSTASMLGCSKPPSGERPQAPPAAVRVANPLRKEIVEWKEFTGRMEAVDFVEIRSRVSGYLHSMHFSEGQDVKKDALLFVVDPRPFQAELEKAEAALAEAKARVEQSNAQLEQATASKETASSQLRFANTEMERQLTLQNRSATSQSEVDQARNELSKAQASLESANAGIASAKGAIATSKAAIVTAEAAVNEAKLNLEYTNIKAPISGRISRRYVTEGNLISGGSEQSTLLTTIVSLDPIYFMFDASEQEVLRFQRMVLQGERRDVREVNYPVHLALADETGYPHQGYLDFVDNRFDPNTATMTARAMFPNANGILTPGMFGKMQIANTLPYEALLLPDAAIGADQSENFVYVIDEDNTARLQVVETGPLALGLRVIRSGITATDRIVVGGLQRVRPGAPVEAKTEVITADESNTVKYDSAPMEKG</sequence>
<dbReference type="InterPro" id="IPR058627">
    <property type="entry name" value="MdtA-like_C"/>
</dbReference>
<comment type="subcellular location">
    <subcellularLocation>
        <location evidence="1">Cell envelope</location>
    </subcellularLocation>
</comment>
<accession>A0A5C6CM92</accession>
<dbReference type="GO" id="GO:0046677">
    <property type="term" value="P:response to antibiotic"/>
    <property type="evidence" value="ECO:0007669"/>
    <property type="project" value="TreeGrafter"/>
</dbReference>
<dbReference type="GO" id="GO:0030313">
    <property type="term" value="C:cell envelope"/>
    <property type="evidence" value="ECO:0007669"/>
    <property type="project" value="UniProtKB-SubCell"/>
</dbReference>
<comment type="caution">
    <text evidence="7">The sequence shown here is derived from an EMBL/GenBank/DDBJ whole genome shotgun (WGS) entry which is preliminary data.</text>
</comment>
<feature type="domain" description="Multidrug resistance protein MdtA-like beta-barrel" evidence="5">
    <location>
        <begin position="250"/>
        <end position="338"/>
    </location>
</feature>
<evidence type="ECO:0000313" key="7">
    <source>
        <dbReference type="EMBL" id="TWU25472.1"/>
    </source>
</evidence>
<proteinExistence type="inferred from homology"/>
<evidence type="ECO:0000256" key="2">
    <source>
        <dbReference type="ARBA" id="ARBA00009477"/>
    </source>
</evidence>
<keyword evidence="3" id="KW-0175">Coiled coil</keyword>
<dbReference type="Gene3D" id="2.40.50.100">
    <property type="match status" value="2"/>
</dbReference>
<dbReference type="Gene3D" id="2.40.420.20">
    <property type="match status" value="1"/>
</dbReference>
<gene>
    <name evidence="7" type="primary">bepF_2</name>
    <name evidence="7" type="ORF">Pla52o_17730</name>
</gene>
<dbReference type="Pfam" id="PF25917">
    <property type="entry name" value="BSH_RND"/>
    <property type="match status" value="1"/>
</dbReference>
<feature type="domain" description="Multidrug resistance protein MdtA-like C-terminal permuted SH3" evidence="6">
    <location>
        <begin position="345"/>
        <end position="405"/>
    </location>
</feature>
<dbReference type="NCBIfam" id="TIGR01730">
    <property type="entry name" value="RND_mfp"/>
    <property type="match status" value="1"/>
</dbReference>
<protein>
    <submittedName>
        <fullName evidence="7">Efflux pump periplasmic linker BepF</fullName>
    </submittedName>
</protein>
<dbReference type="InterPro" id="IPR058625">
    <property type="entry name" value="MdtA-like_BSH"/>
</dbReference>
<evidence type="ECO:0000313" key="8">
    <source>
        <dbReference type="Proteomes" id="UP000316304"/>
    </source>
</evidence>
<evidence type="ECO:0000256" key="1">
    <source>
        <dbReference type="ARBA" id="ARBA00004196"/>
    </source>
</evidence>
<dbReference type="Pfam" id="PF25967">
    <property type="entry name" value="RND-MFP_C"/>
    <property type="match status" value="1"/>
</dbReference>
<dbReference type="EMBL" id="SJPT01000002">
    <property type="protein sequence ID" value="TWU25472.1"/>
    <property type="molecule type" value="Genomic_DNA"/>
</dbReference>
<evidence type="ECO:0000259" key="4">
    <source>
        <dbReference type="Pfam" id="PF25917"/>
    </source>
</evidence>
<dbReference type="Gene3D" id="1.10.287.470">
    <property type="entry name" value="Helix hairpin bin"/>
    <property type="match status" value="3"/>
</dbReference>
<dbReference type="SUPFAM" id="SSF111369">
    <property type="entry name" value="HlyD-like secretion proteins"/>
    <property type="match status" value="2"/>
</dbReference>
<evidence type="ECO:0000259" key="6">
    <source>
        <dbReference type="Pfam" id="PF25967"/>
    </source>
</evidence>
<feature type="coiled-coil region" evidence="3">
    <location>
        <begin position="100"/>
        <end position="179"/>
    </location>
</feature>
<dbReference type="InterPro" id="IPR006143">
    <property type="entry name" value="RND_pump_MFP"/>
</dbReference>
<comment type="similarity">
    <text evidence="2">Belongs to the membrane fusion protein (MFP) (TC 8.A.1) family.</text>
</comment>
<dbReference type="Gene3D" id="2.40.30.170">
    <property type="match status" value="1"/>
</dbReference>
<dbReference type="RefSeq" id="WP_197169096.1">
    <property type="nucleotide sequence ID" value="NZ_SJPT01000002.1"/>
</dbReference>
<organism evidence="7 8">
    <name type="scientific">Novipirellula galeiformis</name>
    <dbReference type="NCBI Taxonomy" id="2528004"/>
    <lineage>
        <taxon>Bacteria</taxon>
        <taxon>Pseudomonadati</taxon>
        <taxon>Planctomycetota</taxon>
        <taxon>Planctomycetia</taxon>
        <taxon>Pirellulales</taxon>
        <taxon>Pirellulaceae</taxon>
        <taxon>Novipirellula</taxon>
    </lineage>
</organism>
<dbReference type="GO" id="GO:0022857">
    <property type="term" value="F:transmembrane transporter activity"/>
    <property type="evidence" value="ECO:0007669"/>
    <property type="project" value="InterPro"/>
</dbReference>
<keyword evidence="8" id="KW-1185">Reference proteome</keyword>